<accession>A0A8S9YB94</accession>
<name>A0A8S9YB94_9TREM</name>
<dbReference type="Proteomes" id="UP000822476">
    <property type="component" value="Unassembled WGS sequence"/>
</dbReference>
<comment type="caution">
    <text evidence="1">The sequence shown here is derived from an EMBL/GenBank/DDBJ whole genome shotgun (WGS) entry which is preliminary data.</text>
</comment>
<evidence type="ECO:0000313" key="1">
    <source>
        <dbReference type="EMBL" id="KAF7233476.1"/>
    </source>
</evidence>
<dbReference type="EMBL" id="JTDE01021049">
    <property type="protein sequence ID" value="KAF7233476.1"/>
    <property type="molecule type" value="Genomic_DNA"/>
</dbReference>
<dbReference type="AlphaFoldDB" id="A0A8S9YB94"/>
<evidence type="ECO:0000313" key="2">
    <source>
        <dbReference type="Proteomes" id="UP000822476"/>
    </source>
</evidence>
<reference evidence="1" key="1">
    <citation type="submission" date="2019-07" db="EMBL/GenBank/DDBJ databases">
        <title>Annotation for the trematode Paragonimus miyazaki's.</title>
        <authorList>
            <person name="Choi Y.-J."/>
        </authorList>
    </citation>
    <scope>NUCLEOTIDE SEQUENCE</scope>
    <source>
        <strain evidence="1">Japan</strain>
    </source>
</reference>
<protein>
    <submittedName>
        <fullName evidence="1">Uncharacterized protein</fullName>
    </submittedName>
</protein>
<gene>
    <name evidence="1" type="ORF">EG68_11326</name>
</gene>
<keyword evidence="2" id="KW-1185">Reference proteome</keyword>
<proteinExistence type="predicted"/>
<dbReference type="OrthoDB" id="6261899at2759"/>
<sequence length="146" mass="17100">MDHAIWNGYFDSSVESQTEGSESSQIDDIYRYSRIDNVIRLLNMTHDDSRKFTSLMVAKPEKHVLSYVDSESVAEKENLRASADMLTFVQATSIIMGMDSSLTPSNYIRWRRKLTTWLDTNSLQKRYIKKHEIRYRLVPGDFQPQR</sequence>
<organism evidence="1 2">
    <name type="scientific">Paragonimus skrjabini miyazakii</name>
    <dbReference type="NCBI Taxonomy" id="59628"/>
    <lineage>
        <taxon>Eukaryota</taxon>
        <taxon>Metazoa</taxon>
        <taxon>Spiralia</taxon>
        <taxon>Lophotrochozoa</taxon>
        <taxon>Platyhelminthes</taxon>
        <taxon>Trematoda</taxon>
        <taxon>Digenea</taxon>
        <taxon>Plagiorchiida</taxon>
        <taxon>Troglotremata</taxon>
        <taxon>Troglotrematidae</taxon>
        <taxon>Paragonimus</taxon>
    </lineage>
</organism>